<name>A0A812X9T6_9DINO</name>
<accession>A0A812X9T6</accession>
<comment type="caution">
    <text evidence="1">The sequence shown here is derived from an EMBL/GenBank/DDBJ whole genome shotgun (WGS) entry which is preliminary data.</text>
</comment>
<dbReference type="AlphaFoldDB" id="A0A812X9T6"/>
<protein>
    <submittedName>
        <fullName evidence="1">ACS protein</fullName>
    </submittedName>
</protein>
<dbReference type="OrthoDB" id="10505963at2759"/>
<feature type="non-terminal residue" evidence="1">
    <location>
        <position position="59"/>
    </location>
</feature>
<reference evidence="1" key="1">
    <citation type="submission" date="2021-02" db="EMBL/GenBank/DDBJ databases">
        <authorList>
            <person name="Dougan E. K."/>
            <person name="Rhodes N."/>
            <person name="Thang M."/>
            <person name="Chan C."/>
        </authorList>
    </citation>
    <scope>NUCLEOTIDE SEQUENCE</scope>
</reference>
<dbReference type="EMBL" id="CAJNJA010035844">
    <property type="protein sequence ID" value="CAE7712303.1"/>
    <property type="molecule type" value="Genomic_DNA"/>
</dbReference>
<dbReference type="Proteomes" id="UP000601435">
    <property type="component" value="Unassembled WGS sequence"/>
</dbReference>
<sequence length="59" mass="6622">MALVSFMTNTCGWGLKFIDGCNLGRNGQIREMQMKFTAPHPLNLVAPHLMIDLRQAGYI</sequence>
<organism evidence="1 2">
    <name type="scientific">Symbiodinium necroappetens</name>
    <dbReference type="NCBI Taxonomy" id="1628268"/>
    <lineage>
        <taxon>Eukaryota</taxon>
        <taxon>Sar</taxon>
        <taxon>Alveolata</taxon>
        <taxon>Dinophyceae</taxon>
        <taxon>Suessiales</taxon>
        <taxon>Symbiodiniaceae</taxon>
        <taxon>Symbiodinium</taxon>
    </lineage>
</organism>
<gene>
    <name evidence="1" type="primary">ACS</name>
    <name evidence="1" type="ORF">SNEC2469_LOCUS20547</name>
</gene>
<evidence type="ECO:0000313" key="1">
    <source>
        <dbReference type="EMBL" id="CAE7712303.1"/>
    </source>
</evidence>
<keyword evidence="2" id="KW-1185">Reference proteome</keyword>
<evidence type="ECO:0000313" key="2">
    <source>
        <dbReference type="Proteomes" id="UP000601435"/>
    </source>
</evidence>
<proteinExistence type="predicted"/>